<evidence type="ECO:0000313" key="1">
    <source>
        <dbReference type="Proteomes" id="UP000887580"/>
    </source>
</evidence>
<dbReference type="Proteomes" id="UP000887580">
    <property type="component" value="Unplaced"/>
</dbReference>
<protein>
    <submittedName>
        <fullName evidence="2">Uncharacterized protein</fullName>
    </submittedName>
</protein>
<accession>A0AC35G3B7</accession>
<dbReference type="WBParaSite" id="PS1159_v2.g22958.t1">
    <property type="protein sequence ID" value="PS1159_v2.g22958.t1"/>
    <property type="gene ID" value="PS1159_v2.g22958"/>
</dbReference>
<name>A0AC35G3B7_9BILA</name>
<evidence type="ECO:0000313" key="2">
    <source>
        <dbReference type="WBParaSite" id="PS1159_v2.g22958.t1"/>
    </source>
</evidence>
<reference evidence="2" key="1">
    <citation type="submission" date="2022-11" db="UniProtKB">
        <authorList>
            <consortium name="WormBaseParasite"/>
        </authorList>
    </citation>
    <scope>IDENTIFICATION</scope>
</reference>
<organism evidence="1 2">
    <name type="scientific">Panagrolaimus sp. PS1159</name>
    <dbReference type="NCBI Taxonomy" id="55785"/>
    <lineage>
        <taxon>Eukaryota</taxon>
        <taxon>Metazoa</taxon>
        <taxon>Ecdysozoa</taxon>
        <taxon>Nematoda</taxon>
        <taxon>Chromadorea</taxon>
        <taxon>Rhabditida</taxon>
        <taxon>Tylenchina</taxon>
        <taxon>Panagrolaimomorpha</taxon>
        <taxon>Panagrolaimoidea</taxon>
        <taxon>Panagrolaimidae</taxon>
        <taxon>Panagrolaimus</taxon>
    </lineage>
</organism>
<sequence length="258" mass="29934">MRTQFCMSLGAVGLIFGTVCIIYAAFSSHWITWTVQRNQMKKSSEFMKRIGPSFETNPIYFVRNYGLYHICFPDTVPSGIGSFSFWGESCIINSDYWPNEAAYKEYTTQQTQRYYLMWIMVICYGIAIVLLFLTMIVGIFACCKEKSRRMGLTTVLLFLAILFLACVALLWHFIIYYEHNAIKISGYPFTWDTKDKDDELEKHAAYLHYVNTPEKAVMPYGTYGSPYGGTVGPYYQNYYSQYPTMNNSSYYGYLTYGH</sequence>
<proteinExistence type="predicted"/>